<protein>
    <submittedName>
        <fullName evidence="6">Shikimate dehydrogenase</fullName>
    </submittedName>
</protein>
<dbReference type="AlphaFoldDB" id="A0A495JSE0"/>
<dbReference type="InterPro" id="IPR046346">
    <property type="entry name" value="Aminoacid_DH-like_N_sf"/>
</dbReference>
<proteinExistence type="predicted"/>
<dbReference type="InterPro" id="IPR013708">
    <property type="entry name" value="Shikimate_DH-bd_N"/>
</dbReference>
<dbReference type="Pfam" id="PF08501">
    <property type="entry name" value="Shikimate_dh_N"/>
    <property type="match status" value="1"/>
</dbReference>
<dbReference type="GO" id="GO:0009423">
    <property type="term" value="P:chorismate biosynthetic process"/>
    <property type="evidence" value="ECO:0007669"/>
    <property type="project" value="TreeGrafter"/>
</dbReference>
<name>A0A495JSE0_9ACTN</name>
<dbReference type="InterPro" id="IPR036291">
    <property type="entry name" value="NAD(P)-bd_dom_sf"/>
</dbReference>
<reference evidence="6 7" key="1">
    <citation type="submission" date="2018-10" db="EMBL/GenBank/DDBJ databases">
        <title>Sequencing the genomes of 1000 actinobacteria strains.</title>
        <authorList>
            <person name="Klenk H.-P."/>
        </authorList>
    </citation>
    <scope>NUCLEOTIDE SEQUENCE [LARGE SCALE GENOMIC DNA]</scope>
    <source>
        <strain evidence="6 7">DSM 45175</strain>
    </source>
</reference>
<dbReference type="GO" id="GO:0004764">
    <property type="term" value="F:shikimate 3-dehydrogenase (NADP+) activity"/>
    <property type="evidence" value="ECO:0007669"/>
    <property type="project" value="InterPro"/>
</dbReference>
<dbReference type="InterPro" id="IPR022893">
    <property type="entry name" value="Shikimate_DH_fam"/>
</dbReference>
<accession>A0A495JSE0</accession>
<dbReference type="Gene3D" id="3.40.50.720">
    <property type="entry name" value="NAD(P)-binding Rossmann-like Domain"/>
    <property type="match status" value="1"/>
</dbReference>
<dbReference type="SUPFAM" id="SSF53223">
    <property type="entry name" value="Aminoacid dehydrogenase-like, N-terminal domain"/>
    <property type="match status" value="1"/>
</dbReference>
<comment type="caution">
    <text evidence="6">The sequence shown here is derived from an EMBL/GenBank/DDBJ whole genome shotgun (WGS) entry which is preliminary data.</text>
</comment>
<sequence>MMTNASAVPRITGTTRLFSVLGDPVTQVRSPMLINPMFVRLGIDAVLVPVHVAPEHLAEVCAGLKRIGNLDGMFITVPHKVAVCGLADRMSPAVEIAGSANVMRRESDGSWYADNFDGVGFVEGLVSTGNSPVGKRVLLVGAGGAGAAIAAALLAAGVSELSIHDRDTATLDALLRRLGSRWRVGVRGLAAPDTGAVDIAVNATPLGLRPEDPLPFAPHGLPPGCVVADIVMKPRETPLLAAAAALGYRVHHGSHMLDHQLDCYRRFFRLGEIRTGPT</sequence>
<dbReference type="Gene3D" id="3.40.50.10860">
    <property type="entry name" value="Leucine Dehydrogenase, chain A, domain 1"/>
    <property type="match status" value="1"/>
</dbReference>
<evidence type="ECO:0000259" key="4">
    <source>
        <dbReference type="Pfam" id="PF00899"/>
    </source>
</evidence>
<feature type="transmembrane region" description="Helical" evidence="3">
    <location>
        <begin position="137"/>
        <end position="158"/>
    </location>
</feature>
<keyword evidence="3" id="KW-1133">Transmembrane helix</keyword>
<dbReference type="SUPFAM" id="SSF51735">
    <property type="entry name" value="NAD(P)-binding Rossmann-fold domains"/>
    <property type="match status" value="1"/>
</dbReference>
<keyword evidence="2" id="KW-0028">Amino-acid biosynthesis</keyword>
<evidence type="ECO:0000256" key="2">
    <source>
        <dbReference type="ARBA" id="ARBA00023141"/>
    </source>
</evidence>
<evidence type="ECO:0000259" key="5">
    <source>
        <dbReference type="Pfam" id="PF08501"/>
    </source>
</evidence>
<dbReference type="GO" id="GO:0009073">
    <property type="term" value="P:aromatic amino acid family biosynthetic process"/>
    <property type="evidence" value="ECO:0007669"/>
    <property type="project" value="UniProtKB-KW"/>
</dbReference>
<dbReference type="EMBL" id="RBKT01000001">
    <property type="protein sequence ID" value="RKR91907.1"/>
    <property type="molecule type" value="Genomic_DNA"/>
</dbReference>
<organism evidence="6 7">
    <name type="scientific">Micromonospora pisi</name>
    <dbReference type="NCBI Taxonomy" id="589240"/>
    <lineage>
        <taxon>Bacteria</taxon>
        <taxon>Bacillati</taxon>
        <taxon>Actinomycetota</taxon>
        <taxon>Actinomycetes</taxon>
        <taxon>Micromonosporales</taxon>
        <taxon>Micromonosporaceae</taxon>
        <taxon>Micromonospora</taxon>
    </lineage>
</organism>
<gene>
    <name evidence="6" type="ORF">BDK92_6335</name>
</gene>
<keyword evidence="3" id="KW-0812">Transmembrane</keyword>
<feature type="domain" description="THIF-type NAD/FAD binding fold" evidence="4">
    <location>
        <begin position="136"/>
        <end position="177"/>
    </location>
</feature>
<evidence type="ECO:0000313" key="7">
    <source>
        <dbReference type="Proteomes" id="UP000277671"/>
    </source>
</evidence>
<keyword evidence="3" id="KW-0472">Membrane</keyword>
<evidence type="ECO:0000313" key="6">
    <source>
        <dbReference type="EMBL" id="RKR91907.1"/>
    </source>
</evidence>
<evidence type="ECO:0000256" key="3">
    <source>
        <dbReference type="SAM" id="Phobius"/>
    </source>
</evidence>
<keyword evidence="2" id="KW-0057">Aromatic amino acid biosynthesis</keyword>
<dbReference type="GO" id="GO:0019632">
    <property type="term" value="P:shikimate metabolic process"/>
    <property type="evidence" value="ECO:0007669"/>
    <property type="project" value="TreeGrafter"/>
</dbReference>
<dbReference type="InterPro" id="IPR000594">
    <property type="entry name" value="ThiF_NAD_FAD-bd"/>
</dbReference>
<keyword evidence="7" id="KW-1185">Reference proteome</keyword>
<dbReference type="GO" id="GO:0005829">
    <property type="term" value="C:cytosol"/>
    <property type="evidence" value="ECO:0007669"/>
    <property type="project" value="TreeGrafter"/>
</dbReference>
<dbReference type="PANTHER" id="PTHR21089:SF1">
    <property type="entry name" value="BIFUNCTIONAL 3-DEHYDROQUINATE DEHYDRATASE_SHIKIMATE DEHYDROGENASE, CHLOROPLASTIC"/>
    <property type="match status" value="1"/>
</dbReference>
<dbReference type="GO" id="GO:0050661">
    <property type="term" value="F:NADP binding"/>
    <property type="evidence" value="ECO:0007669"/>
    <property type="project" value="TreeGrafter"/>
</dbReference>
<dbReference type="PANTHER" id="PTHR21089">
    <property type="entry name" value="SHIKIMATE DEHYDROGENASE"/>
    <property type="match status" value="1"/>
</dbReference>
<feature type="domain" description="Shikimate dehydrogenase substrate binding N-terminal" evidence="5">
    <location>
        <begin position="20"/>
        <end position="102"/>
    </location>
</feature>
<comment type="pathway">
    <text evidence="1">Metabolic intermediate biosynthesis; chorismate biosynthesis; chorismate from D-erythrose 4-phosphate and phosphoenolpyruvate: step 4/7.</text>
</comment>
<evidence type="ECO:0000256" key="1">
    <source>
        <dbReference type="ARBA" id="ARBA00004871"/>
    </source>
</evidence>
<dbReference type="Pfam" id="PF00899">
    <property type="entry name" value="ThiF"/>
    <property type="match status" value="1"/>
</dbReference>
<dbReference type="Proteomes" id="UP000277671">
    <property type="component" value="Unassembled WGS sequence"/>
</dbReference>